<keyword evidence="3" id="KW-1185">Reference proteome</keyword>
<dbReference type="EMBL" id="NHYE01001086">
    <property type="protein sequence ID" value="PPQ98992.1"/>
    <property type="molecule type" value="Genomic_DNA"/>
</dbReference>
<dbReference type="SUPFAM" id="SSF52047">
    <property type="entry name" value="RNI-like"/>
    <property type="match status" value="1"/>
</dbReference>
<name>A0A409Y7D7_9AGAR</name>
<dbReference type="InterPro" id="IPR001810">
    <property type="entry name" value="F-box_dom"/>
</dbReference>
<reference evidence="2 3" key="1">
    <citation type="journal article" date="2018" name="Evol. Lett.">
        <title>Horizontal gene cluster transfer increased hallucinogenic mushroom diversity.</title>
        <authorList>
            <person name="Reynolds H.T."/>
            <person name="Vijayakumar V."/>
            <person name="Gluck-Thaler E."/>
            <person name="Korotkin H.B."/>
            <person name="Matheny P.B."/>
            <person name="Slot J.C."/>
        </authorList>
    </citation>
    <scope>NUCLEOTIDE SEQUENCE [LARGE SCALE GENOMIC DNA]</scope>
    <source>
        <strain evidence="2 3">SRW20</strain>
    </source>
</reference>
<dbReference type="SUPFAM" id="SSF81383">
    <property type="entry name" value="F-box domain"/>
    <property type="match status" value="1"/>
</dbReference>
<dbReference type="CDD" id="cd09917">
    <property type="entry name" value="F-box_SF"/>
    <property type="match status" value="1"/>
</dbReference>
<dbReference type="PROSITE" id="PS50181">
    <property type="entry name" value="FBOX"/>
    <property type="match status" value="1"/>
</dbReference>
<dbReference type="OrthoDB" id="3190489at2759"/>
<dbReference type="Gene3D" id="3.80.10.10">
    <property type="entry name" value="Ribonuclease Inhibitor"/>
    <property type="match status" value="1"/>
</dbReference>
<protein>
    <recommendedName>
        <fullName evidence="1">F-box domain-containing protein</fullName>
    </recommendedName>
</protein>
<dbReference type="InParanoid" id="A0A409Y7D7"/>
<organism evidence="2 3">
    <name type="scientific">Gymnopilus dilepis</name>
    <dbReference type="NCBI Taxonomy" id="231916"/>
    <lineage>
        <taxon>Eukaryota</taxon>
        <taxon>Fungi</taxon>
        <taxon>Dikarya</taxon>
        <taxon>Basidiomycota</taxon>
        <taxon>Agaricomycotina</taxon>
        <taxon>Agaricomycetes</taxon>
        <taxon>Agaricomycetidae</taxon>
        <taxon>Agaricales</taxon>
        <taxon>Agaricineae</taxon>
        <taxon>Hymenogastraceae</taxon>
        <taxon>Gymnopilus</taxon>
    </lineage>
</organism>
<feature type="domain" description="F-box" evidence="1">
    <location>
        <begin position="7"/>
        <end position="52"/>
    </location>
</feature>
<dbReference type="AlphaFoldDB" id="A0A409Y7D7"/>
<accession>A0A409Y7D7</accession>
<proteinExistence type="predicted"/>
<sequence length="281" mass="31976">MVSRSNSPIMDRLPLEVLEHIFDLSSTPSCLSLALVSKLFSALAIRALYNDIALTSPTKVILCCRTLTSNEGAAEAVRTLEVTYSQTFLAAYYSLIEKTITSLQNLQMLRLFVHDPYFENLFHRCQLRDLRQVECYLTPSSHLIKFLNRHPALDYLQLSPHEDTNLPLFALDSVGKYTHDIQLLELPALKHFVGNVQWIPYLGLSSRLKAAIINWNAVDTNVELAFQALHRSSQQSLALLCCVRRSWNLDMLQSISVWLPDIQYLHISNIMLVDAFPTEVN</sequence>
<dbReference type="Proteomes" id="UP000284706">
    <property type="component" value="Unassembled WGS sequence"/>
</dbReference>
<dbReference type="Pfam" id="PF12937">
    <property type="entry name" value="F-box-like"/>
    <property type="match status" value="1"/>
</dbReference>
<dbReference type="InterPro" id="IPR032675">
    <property type="entry name" value="LRR_dom_sf"/>
</dbReference>
<gene>
    <name evidence="2" type="ORF">CVT26_014419</name>
</gene>
<dbReference type="InterPro" id="IPR036047">
    <property type="entry name" value="F-box-like_dom_sf"/>
</dbReference>
<evidence type="ECO:0000259" key="1">
    <source>
        <dbReference type="PROSITE" id="PS50181"/>
    </source>
</evidence>
<evidence type="ECO:0000313" key="3">
    <source>
        <dbReference type="Proteomes" id="UP000284706"/>
    </source>
</evidence>
<comment type="caution">
    <text evidence="2">The sequence shown here is derived from an EMBL/GenBank/DDBJ whole genome shotgun (WGS) entry which is preliminary data.</text>
</comment>
<evidence type="ECO:0000313" key="2">
    <source>
        <dbReference type="EMBL" id="PPQ98992.1"/>
    </source>
</evidence>